<evidence type="ECO:0000256" key="5">
    <source>
        <dbReference type="PROSITE-ProRule" id="PRU10007"/>
    </source>
</evidence>
<feature type="active site" evidence="5">
    <location>
        <position position="246"/>
    </location>
</feature>
<organism evidence="8 9">
    <name type="scientific">Septoria linicola</name>
    <dbReference type="NCBI Taxonomy" id="215465"/>
    <lineage>
        <taxon>Eukaryota</taxon>
        <taxon>Fungi</taxon>
        <taxon>Dikarya</taxon>
        <taxon>Ascomycota</taxon>
        <taxon>Pezizomycotina</taxon>
        <taxon>Dothideomycetes</taxon>
        <taxon>Dothideomycetidae</taxon>
        <taxon>Mycosphaerellales</taxon>
        <taxon>Mycosphaerellaceae</taxon>
        <taxon>Septoria</taxon>
    </lineage>
</organism>
<evidence type="ECO:0000256" key="3">
    <source>
        <dbReference type="ARBA" id="ARBA00024226"/>
    </source>
</evidence>
<feature type="domain" description="Aldehyde dehydrogenase" evidence="7">
    <location>
        <begin position="21"/>
        <end position="466"/>
    </location>
</feature>
<dbReference type="Pfam" id="PF00171">
    <property type="entry name" value="Aldedh"/>
    <property type="match status" value="1"/>
</dbReference>
<dbReference type="CDD" id="cd07106">
    <property type="entry name" value="ALDH_AldA-AAD23400"/>
    <property type="match status" value="1"/>
</dbReference>
<protein>
    <recommendedName>
        <fullName evidence="3">aldehyde dehydrogenase (NAD(+))</fullName>
        <ecNumber evidence="3">1.2.1.3</ecNumber>
    </recommendedName>
</protein>
<dbReference type="InterPro" id="IPR016163">
    <property type="entry name" value="Ald_DH_C"/>
</dbReference>
<dbReference type="Proteomes" id="UP001056384">
    <property type="component" value="Chromosome 3"/>
</dbReference>
<dbReference type="InterPro" id="IPR016162">
    <property type="entry name" value="Ald_DH_N"/>
</dbReference>
<keyword evidence="9" id="KW-1185">Reference proteome</keyword>
<dbReference type="InterPro" id="IPR044086">
    <property type="entry name" value="LUC3-like"/>
</dbReference>
<accession>A0A9Q9AP96</accession>
<evidence type="ECO:0000256" key="4">
    <source>
        <dbReference type="ARBA" id="ARBA00049194"/>
    </source>
</evidence>
<reference evidence="8" key="1">
    <citation type="submission" date="2022-06" db="EMBL/GenBank/DDBJ databases">
        <title>Complete genome sequences of two strains of the flax pathogen Septoria linicola.</title>
        <authorList>
            <person name="Lapalu N."/>
            <person name="Simon A."/>
            <person name="Demenou B."/>
            <person name="Paumier D."/>
            <person name="Guillot M.-P."/>
            <person name="Gout L."/>
            <person name="Valade R."/>
        </authorList>
    </citation>
    <scope>NUCLEOTIDE SEQUENCE</scope>
    <source>
        <strain evidence="8">SE15195</strain>
    </source>
</reference>
<evidence type="ECO:0000313" key="9">
    <source>
        <dbReference type="Proteomes" id="UP001056384"/>
    </source>
</evidence>
<dbReference type="PANTHER" id="PTHR11699">
    <property type="entry name" value="ALDEHYDE DEHYDROGENASE-RELATED"/>
    <property type="match status" value="1"/>
</dbReference>
<proteinExistence type="inferred from homology"/>
<dbReference type="EC" id="1.2.1.3" evidence="3"/>
<dbReference type="InterPro" id="IPR016161">
    <property type="entry name" value="Ald_DH/histidinol_DH"/>
</dbReference>
<evidence type="ECO:0000256" key="2">
    <source>
        <dbReference type="ARBA" id="ARBA00023002"/>
    </source>
</evidence>
<comment type="similarity">
    <text evidence="1 6">Belongs to the aldehyde dehydrogenase family.</text>
</comment>
<dbReference type="FunFam" id="3.40.605.10:FF:000007">
    <property type="entry name" value="NAD/NADP-dependent betaine aldehyde dehydrogenase"/>
    <property type="match status" value="1"/>
</dbReference>
<evidence type="ECO:0000313" key="8">
    <source>
        <dbReference type="EMBL" id="USW50633.1"/>
    </source>
</evidence>
<sequence>MASIQWDSFYNIVDGKQRNGEQVHNAVNPRTKEQLWNVPIASEQDVNDAVTAAEKAFKEWRLTTLEHRQNLMQEFIKLWIENKEHMVEILMKENGKSRIMAHGECDAVTAWWDYYSKIEMPVEQHEDDTKIVKTVYKPLGVSVGISPWNFPLVLSLAFKVAPAIVAGCPIIIKPSPFTPYTAAKGIELAQQIFPPGLIQCLGGDDKLGPMLTVHPGVKKVSFTGSTATGKKVMEACSKTLKRVVLELGGNDPAVVCEDVDVKATAAECAMGAWFNTGQMCVCTKRVLVHEKIYEEFLNEMIAFTKTLSLEAEGHSMLGPVQNQMQYEKVLDIFKDSKKNGHKFVHGDSEPKPSDGFFITPTIIDNPPSDSIVWKEEPFGPIVPVQPWNDEQDVIRRCNDSDTGLGACVYAKDVERAERIAAQIDSGTVWINSYEKPSPDAYFNGLKQSGLSGENGVKGMLSYCNQTVIQRYKKNVNHL</sequence>
<comment type="catalytic activity">
    <reaction evidence="4">
        <text>an aldehyde + NAD(+) + H2O = a carboxylate + NADH + 2 H(+)</text>
        <dbReference type="Rhea" id="RHEA:16185"/>
        <dbReference type="ChEBI" id="CHEBI:15377"/>
        <dbReference type="ChEBI" id="CHEBI:15378"/>
        <dbReference type="ChEBI" id="CHEBI:17478"/>
        <dbReference type="ChEBI" id="CHEBI:29067"/>
        <dbReference type="ChEBI" id="CHEBI:57540"/>
        <dbReference type="ChEBI" id="CHEBI:57945"/>
        <dbReference type="EC" id="1.2.1.3"/>
    </reaction>
</comment>
<dbReference type="Gene3D" id="3.40.605.10">
    <property type="entry name" value="Aldehyde Dehydrogenase, Chain A, domain 1"/>
    <property type="match status" value="1"/>
</dbReference>
<dbReference type="FunFam" id="3.40.309.10:FF:000009">
    <property type="entry name" value="Aldehyde dehydrogenase A"/>
    <property type="match status" value="1"/>
</dbReference>
<dbReference type="PROSITE" id="PS00687">
    <property type="entry name" value="ALDEHYDE_DEHYDR_GLU"/>
    <property type="match status" value="1"/>
</dbReference>
<dbReference type="GO" id="GO:0004029">
    <property type="term" value="F:aldehyde dehydrogenase (NAD+) activity"/>
    <property type="evidence" value="ECO:0007669"/>
    <property type="project" value="UniProtKB-EC"/>
</dbReference>
<dbReference type="Gene3D" id="3.40.309.10">
    <property type="entry name" value="Aldehyde Dehydrogenase, Chain A, domain 2"/>
    <property type="match status" value="1"/>
</dbReference>
<dbReference type="InterPro" id="IPR015590">
    <property type="entry name" value="Aldehyde_DH_dom"/>
</dbReference>
<name>A0A9Q9AP96_9PEZI</name>
<dbReference type="InterPro" id="IPR029510">
    <property type="entry name" value="Ald_DH_CS_GLU"/>
</dbReference>
<keyword evidence="2 6" id="KW-0560">Oxidoreductase</keyword>
<dbReference type="EMBL" id="CP099420">
    <property type="protein sequence ID" value="USW50633.1"/>
    <property type="molecule type" value="Genomic_DNA"/>
</dbReference>
<evidence type="ECO:0000256" key="6">
    <source>
        <dbReference type="RuleBase" id="RU003345"/>
    </source>
</evidence>
<evidence type="ECO:0000259" key="7">
    <source>
        <dbReference type="Pfam" id="PF00171"/>
    </source>
</evidence>
<evidence type="ECO:0000256" key="1">
    <source>
        <dbReference type="ARBA" id="ARBA00009986"/>
    </source>
</evidence>
<gene>
    <name evidence="8" type="ORF">Slin15195_G039520</name>
</gene>
<dbReference type="SUPFAM" id="SSF53720">
    <property type="entry name" value="ALDH-like"/>
    <property type="match status" value="1"/>
</dbReference>
<dbReference type="AlphaFoldDB" id="A0A9Q9AP96"/>